<name>A0A1M5NNJ4_9BRAD</name>
<dbReference type="InterPro" id="IPR002347">
    <property type="entry name" value="SDR_fam"/>
</dbReference>
<dbReference type="EMBL" id="LT670818">
    <property type="protein sequence ID" value="SHG91090.1"/>
    <property type="molecule type" value="Genomic_DNA"/>
</dbReference>
<evidence type="ECO:0000256" key="2">
    <source>
        <dbReference type="ARBA" id="ARBA00023002"/>
    </source>
</evidence>
<comment type="similarity">
    <text evidence="1">Belongs to the short-chain dehydrogenases/reductases (SDR) family.</text>
</comment>
<dbReference type="Pfam" id="PF13561">
    <property type="entry name" value="adh_short_C2"/>
    <property type="match status" value="1"/>
</dbReference>
<dbReference type="SUPFAM" id="SSF51735">
    <property type="entry name" value="NAD(P)-binding Rossmann-fold domains"/>
    <property type="match status" value="1"/>
</dbReference>
<dbReference type="PANTHER" id="PTHR24321:SF8">
    <property type="entry name" value="ESTRADIOL 17-BETA-DEHYDROGENASE 8-RELATED"/>
    <property type="match status" value="1"/>
</dbReference>
<proteinExistence type="inferred from homology"/>
<keyword evidence="2" id="KW-0560">Oxidoreductase</keyword>
<dbReference type="AlphaFoldDB" id="A0A1M5NNJ4"/>
<dbReference type="RefSeq" id="WP_079568045.1">
    <property type="nucleotide sequence ID" value="NZ_LT670818.1"/>
</dbReference>
<gene>
    <name evidence="3" type="ORF">SAMN05444169_4761</name>
</gene>
<dbReference type="Gene3D" id="3.40.50.720">
    <property type="entry name" value="NAD(P)-binding Rossmann-like Domain"/>
    <property type="match status" value="1"/>
</dbReference>
<dbReference type="Proteomes" id="UP000190675">
    <property type="component" value="Chromosome I"/>
</dbReference>
<evidence type="ECO:0000313" key="3">
    <source>
        <dbReference type="EMBL" id="SHG91090.1"/>
    </source>
</evidence>
<dbReference type="InterPro" id="IPR036291">
    <property type="entry name" value="NAD(P)-bd_dom_sf"/>
</dbReference>
<evidence type="ECO:0000256" key="1">
    <source>
        <dbReference type="ARBA" id="ARBA00006484"/>
    </source>
</evidence>
<sequence length="224" mass="24252">MNRVNGRRVVITQTSAFMGKDLIELFAAEGADLLADDRDLTVPSAAEALITEAGEVDVLVVNLAAEQPRTSVLDTDDAIFRAMYEAMVYPLHRLVRAVLPQMIARRRGKIVVMGSASGLKGMPNYSAYGSARGAQLAYVQDVGTEVAPHNVQVNAIAQTFVENPTYFPPSYQATAEFKERIKGAPLGRLAHGWESAALALFLAGDESDFFVGQVFPFSGGWVTR</sequence>
<evidence type="ECO:0000313" key="4">
    <source>
        <dbReference type="Proteomes" id="UP000190675"/>
    </source>
</evidence>
<accession>A0A1M5NNJ4</accession>
<dbReference type="OrthoDB" id="8665216at2"/>
<protein>
    <submittedName>
        <fullName evidence="3">2-keto-3-deoxy-L-fuconate dehydrogenase</fullName>
    </submittedName>
</protein>
<dbReference type="PANTHER" id="PTHR24321">
    <property type="entry name" value="DEHYDROGENASES, SHORT CHAIN"/>
    <property type="match status" value="1"/>
</dbReference>
<reference evidence="3 4" key="1">
    <citation type="submission" date="2016-11" db="EMBL/GenBank/DDBJ databases">
        <authorList>
            <person name="Jaros S."/>
            <person name="Januszkiewicz K."/>
            <person name="Wedrychowicz H."/>
        </authorList>
    </citation>
    <scope>NUCLEOTIDE SEQUENCE [LARGE SCALE GENOMIC DNA]</scope>
    <source>
        <strain evidence="3 4">GAS242</strain>
    </source>
</reference>
<organism evidence="3 4">
    <name type="scientific">Bradyrhizobium erythrophlei</name>
    <dbReference type="NCBI Taxonomy" id="1437360"/>
    <lineage>
        <taxon>Bacteria</taxon>
        <taxon>Pseudomonadati</taxon>
        <taxon>Pseudomonadota</taxon>
        <taxon>Alphaproteobacteria</taxon>
        <taxon>Hyphomicrobiales</taxon>
        <taxon>Nitrobacteraceae</taxon>
        <taxon>Bradyrhizobium</taxon>
    </lineage>
</organism>
<dbReference type="GO" id="GO:0016491">
    <property type="term" value="F:oxidoreductase activity"/>
    <property type="evidence" value="ECO:0007669"/>
    <property type="project" value="UniProtKB-KW"/>
</dbReference>
<dbReference type="PRINTS" id="PR00081">
    <property type="entry name" value="GDHRDH"/>
</dbReference>